<feature type="transmembrane region" description="Helical" evidence="6">
    <location>
        <begin position="174"/>
        <end position="193"/>
    </location>
</feature>
<protein>
    <submittedName>
        <fullName evidence="9">Major facilitator superfamily domain-containing protein</fullName>
    </submittedName>
</protein>
<feature type="transmembrane region" description="Helical" evidence="6">
    <location>
        <begin position="99"/>
        <end position="124"/>
    </location>
</feature>
<dbReference type="InterPro" id="IPR036259">
    <property type="entry name" value="MFS_trans_sf"/>
</dbReference>
<keyword evidence="10" id="KW-1185">Reference proteome</keyword>
<evidence type="ECO:0000256" key="6">
    <source>
        <dbReference type="SAM" id="Phobius"/>
    </source>
</evidence>
<dbReference type="InterPro" id="IPR056555">
    <property type="entry name" value="NFD4_C"/>
</dbReference>
<evidence type="ECO:0000259" key="8">
    <source>
        <dbReference type="Pfam" id="PF23262"/>
    </source>
</evidence>
<dbReference type="InterPro" id="IPR010658">
    <property type="entry name" value="Nodulin-like"/>
</dbReference>
<dbReference type="GO" id="GO:0000329">
    <property type="term" value="C:fungal-type vacuole membrane"/>
    <property type="evidence" value="ECO:0007669"/>
    <property type="project" value="TreeGrafter"/>
</dbReference>
<dbReference type="PANTHER" id="PTHR21576:SF158">
    <property type="entry name" value="RIBOSOMAL RNA-PROCESSING PROTEIN 12-LIKE CONSERVED DOMAIN-CONTAINING PROTEIN"/>
    <property type="match status" value="1"/>
</dbReference>
<feature type="transmembrane region" description="Helical" evidence="6">
    <location>
        <begin position="475"/>
        <end position="494"/>
    </location>
</feature>
<keyword evidence="3 6" id="KW-1133">Transmembrane helix</keyword>
<reference evidence="10" key="1">
    <citation type="journal article" date="2018" name="Nat. Microbiol.">
        <title>Leveraging single-cell genomics to expand the fungal tree of life.</title>
        <authorList>
            <person name="Ahrendt S.R."/>
            <person name="Quandt C.A."/>
            <person name="Ciobanu D."/>
            <person name="Clum A."/>
            <person name="Salamov A."/>
            <person name="Andreopoulos B."/>
            <person name="Cheng J.F."/>
            <person name="Woyke T."/>
            <person name="Pelin A."/>
            <person name="Henrissat B."/>
            <person name="Reynolds N.K."/>
            <person name="Benny G.L."/>
            <person name="Smith M.E."/>
            <person name="James T.Y."/>
            <person name="Grigoriev I.V."/>
        </authorList>
    </citation>
    <scope>NUCLEOTIDE SEQUENCE [LARGE SCALE GENOMIC DNA]</scope>
</reference>
<name>A0A4P9Y114_9FUNG</name>
<evidence type="ECO:0000256" key="4">
    <source>
        <dbReference type="ARBA" id="ARBA00023136"/>
    </source>
</evidence>
<evidence type="ECO:0000259" key="7">
    <source>
        <dbReference type="Pfam" id="PF06813"/>
    </source>
</evidence>
<feature type="domain" description="Nodulin-like" evidence="7">
    <location>
        <begin position="8"/>
        <end position="202"/>
    </location>
</feature>
<dbReference type="EMBL" id="KZ988676">
    <property type="protein sequence ID" value="RKP11751.1"/>
    <property type="molecule type" value="Genomic_DNA"/>
</dbReference>
<evidence type="ECO:0000256" key="5">
    <source>
        <dbReference type="SAM" id="MobiDB-lite"/>
    </source>
</evidence>
<feature type="compositionally biased region" description="Low complexity" evidence="5">
    <location>
        <begin position="227"/>
        <end position="237"/>
    </location>
</feature>
<feature type="compositionally biased region" description="Basic and acidic residues" evidence="5">
    <location>
        <begin position="199"/>
        <end position="213"/>
    </location>
</feature>
<feature type="transmembrane region" description="Helical" evidence="6">
    <location>
        <begin position="436"/>
        <end position="455"/>
    </location>
</feature>
<organism evidence="9 10">
    <name type="scientific">Piptocephalis cylindrospora</name>
    <dbReference type="NCBI Taxonomy" id="1907219"/>
    <lineage>
        <taxon>Eukaryota</taxon>
        <taxon>Fungi</taxon>
        <taxon>Fungi incertae sedis</taxon>
        <taxon>Zoopagomycota</taxon>
        <taxon>Zoopagomycotina</taxon>
        <taxon>Zoopagomycetes</taxon>
        <taxon>Zoopagales</taxon>
        <taxon>Piptocephalidaceae</taxon>
        <taxon>Piptocephalis</taxon>
    </lineage>
</organism>
<keyword evidence="4 6" id="KW-0472">Membrane</keyword>
<dbReference type="AlphaFoldDB" id="A0A4P9Y114"/>
<feature type="transmembrane region" description="Helical" evidence="6">
    <location>
        <begin position="73"/>
        <end position="93"/>
    </location>
</feature>
<gene>
    <name evidence="9" type="ORF">BJ684DRAFT_21666</name>
</gene>
<dbReference type="SUPFAM" id="SSF103473">
    <property type="entry name" value="MFS general substrate transporter"/>
    <property type="match status" value="1"/>
</dbReference>
<feature type="region of interest" description="Disordered" evidence="5">
    <location>
        <begin position="198"/>
        <end position="241"/>
    </location>
</feature>
<dbReference type="Pfam" id="PF06813">
    <property type="entry name" value="Nodulin-like"/>
    <property type="match status" value="1"/>
</dbReference>
<dbReference type="OrthoDB" id="410267at2759"/>
<feature type="transmembrane region" description="Helical" evidence="6">
    <location>
        <begin position="343"/>
        <end position="364"/>
    </location>
</feature>
<proteinExistence type="predicted"/>
<comment type="subcellular location">
    <subcellularLocation>
        <location evidence="1">Membrane</location>
        <topology evidence="1">Multi-pass membrane protein</topology>
    </subcellularLocation>
</comment>
<dbReference type="Proteomes" id="UP000267251">
    <property type="component" value="Unassembled WGS sequence"/>
</dbReference>
<feature type="transmembrane region" description="Helical" evidence="6">
    <location>
        <begin position="44"/>
        <end position="66"/>
    </location>
</feature>
<feature type="transmembrane region" description="Helical" evidence="6">
    <location>
        <begin position="136"/>
        <end position="154"/>
    </location>
</feature>
<dbReference type="Gene3D" id="1.20.1250.20">
    <property type="entry name" value="MFS general substrate transporter like domains"/>
    <property type="match status" value="1"/>
</dbReference>
<dbReference type="PANTHER" id="PTHR21576">
    <property type="entry name" value="UNCHARACTERIZED NODULIN-LIKE PROTEIN"/>
    <property type="match status" value="1"/>
</dbReference>
<feature type="transmembrane region" description="Helical" evidence="6">
    <location>
        <begin position="376"/>
        <end position="394"/>
    </location>
</feature>
<feature type="domain" description="NFD4 C-terminal" evidence="8">
    <location>
        <begin position="310"/>
        <end position="498"/>
    </location>
</feature>
<sequence length="509" mass="54258">MSTTQRTFSFLAALLAATSAGTVYTFSTFSTQLAHRLAYTEFQLGVVATCGSYGQFLSGPFLGLAAERIGPRISCIIASVLLLCGYSGLAFLYSDTTPFHHFLLASLSFCLVGIGSSLTSLSFLSTLSVNFSQARGLIIGFPLGILGLSGFLYARTNALLFIHADDPTFSFLRFLAITTFTSVLTASFGLRYLPSNAPKAEDASGSGDERSTEVDLEIEQEEGTIASPKSSLSSSISGDPERIQDAPLAHQEVAREPVTESTRLLKSSTSTLLHPSDPPKTATSVVRGWELIGNTDARLLFLFMAIIGGSGLMYINSVGRILAILHPHLTPDSPALRSIQSHHVAMLSFFSFFGRVGFGFGSDLTLRWISLRRTSWLVLASVIMFSGNFIAATGLGGIQGLNICTATVGMSFGAMFAVSATLVGEWFGPTAFSSNWGMLGCGPAIAAQLANTAFGMGYDHERARGCHGVECYGDVFIGTTFACIVAIFASLTLLHRRRAITRSGSFLCI</sequence>
<evidence type="ECO:0000313" key="10">
    <source>
        <dbReference type="Proteomes" id="UP000267251"/>
    </source>
</evidence>
<evidence type="ECO:0000256" key="3">
    <source>
        <dbReference type="ARBA" id="ARBA00022989"/>
    </source>
</evidence>
<evidence type="ECO:0000313" key="9">
    <source>
        <dbReference type="EMBL" id="RKP11751.1"/>
    </source>
</evidence>
<evidence type="ECO:0000256" key="2">
    <source>
        <dbReference type="ARBA" id="ARBA00022692"/>
    </source>
</evidence>
<feature type="transmembrane region" description="Helical" evidence="6">
    <location>
        <begin position="400"/>
        <end position="424"/>
    </location>
</feature>
<feature type="transmembrane region" description="Helical" evidence="6">
    <location>
        <begin position="299"/>
        <end position="323"/>
    </location>
</feature>
<accession>A0A4P9Y114</accession>
<keyword evidence="2 6" id="KW-0812">Transmembrane</keyword>
<evidence type="ECO:0000256" key="1">
    <source>
        <dbReference type="ARBA" id="ARBA00004141"/>
    </source>
</evidence>
<dbReference type="Pfam" id="PF23262">
    <property type="entry name" value="NFD4_C"/>
    <property type="match status" value="1"/>
</dbReference>